<comment type="caution">
    <text evidence="2">The sequence shown here is derived from an EMBL/GenBank/DDBJ whole genome shotgun (WGS) entry which is preliminary data.</text>
</comment>
<organism evidence="2 3">
    <name type="scientific">Sediminicurvatus halobius</name>
    <dbReference type="NCBI Taxonomy" id="2182432"/>
    <lineage>
        <taxon>Bacteria</taxon>
        <taxon>Pseudomonadati</taxon>
        <taxon>Pseudomonadota</taxon>
        <taxon>Gammaproteobacteria</taxon>
        <taxon>Chromatiales</taxon>
        <taxon>Ectothiorhodospiraceae</taxon>
        <taxon>Sediminicurvatus</taxon>
    </lineage>
</organism>
<dbReference type="Pfam" id="PF16156">
    <property type="entry name" value="DUF4864"/>
    <property type="match status" value="1"/>
</dbReference>
<evidence type="ECO:0000313" key="2">
    <source>
        <dbReference type="EMBL" id="PWG62562.1"/>
    </source>
</evidence>
<proteinExistence type="predicted"/>
<accession>A0A2U2N0H2</accession>
<keyword evidence="1" id="KW-0732">Signal</keyword>
<dbReference type="Proteomes" id="UP000245474">
    <property type="component" value="Unassembled WGS sequence"/>
</dbReference>
<keyword evidence="3" id="KW-1185">Reference proteome</keyword>
<reference evidence="2 3" key="1">
    <citation type="submission" date="2018-05" db="EMBL/GenBank/DDBJ databases">
        <title>Spiribacter halobius sp. nov., a moderately halophilic bacterium isolated from marine solar saltern.</title>
        <authorList>
            <person name="Zheng W.-S."/>
            <person name="Lu D.-C."/>
            <person name="Du Z.-J."/>
        </authorList>
    </citation>
    <scope>NUCLEOTIDE SEQUENCE [LARGE SCALE GENOMIC DNA]</scope>
    <source>
        <strain evidence="2 3">E85</strain>
    </source>
</reference>
<sequence length="176" mass="18989">MMIGIVRRLLLAALLGSALAACTDQAVHSPALAPDELTRLGPDPRLDPAEVVRIQLEALQRNSALSGDGGIRIAFRFASAGNQASTGPIERFIALLHGPSYDAMLDHRSAALGELVRDGERAAQRVTITTRDFRTLSYVFVLRREATASCAAGCWVTDAVHRWPEGEPAAPRRVHV</sequence>
<feature type="signal peptide" evidence="1">
    <location>
        <begin position="1"/>
        <end position="20"/>
    </location>
</feature>
<name>A0A2U2N0H2_9GAMM</name>
<dbReference type="PANTHER" id="PTHR35716">
    <property type="entry name" value="OS05G0574700 PROTEIN-RELATED"/>
    <property type="match status" value="1"/>
</dbReference>
<dbReference type="EMBL" id="QFFI01000017">
    <property type="protein sequence ID" value="PWG62562.1"/>
    <property type="molecule type" value="Genomic_DNA"/>
</dbReference>
<dbReference type="PROSITE" id="PS51257">
    <property type="entry name" value="PROKAR_LIPOPROTEIN"/>
    <property type="match status" value="1"/>
</dbReference>
<protein>
    <recommendedName>
        <fullName evidence="4">DUF4864 domain-containing protein</fullName>
    </recommendedName>
</protein>
<evidence type="ECO:0000313" key="3">
    <source>
        <dbReference type="Proteomes" id="UP000245474"/>
    </source>
</evidence>
<gene>
    <name evidence="2" type="ORF">DEM34_11460</name>
</gene>
<dbReference type="OrthoDB" id="850536at2"/>
<feature type="chain" id="PRO_5015583070" description="DUF4864 domain-containing protein" evidence="1">
    <location>
        <begin position="21"/>
        <end position="176"/>
    </location>
</feature>
<dbReference type="InterPro" id="IPR032347">
    <property type="entry name" value="DUF4864"/>
</dbReference>
<dbReference type="RefSeq" id="WP_109678952.1">
    <property type="nucleotide sequence ID" value="NZ_CP086615.1"/>
</dbReference>
<evidence type="ECO:0000256" key="1">
    <source>
        <dbReference type="SAM" id="SignalP"/>
    </source>
</evidence>
<evidence type="ECO:0008006" key="4">
    <source>
        <dbReference type="Google" id="ProtNLM"/>
    </source>
</evidence>
<dbReference type="AlphaFoldDB" id="A0A2U2N0H2"/>